<evidence type="ECO:0000313" key="6">
    <source>
        <dbReference type="WBParaSite" id="Csp11.Scaffold630.g17350.t1"/>
    </source>
</evidence>
<feature type="region of interest" description="Disordered" evidence="2">
    <location>
        <begin position="188"/>
        <end position="218"/>
    </location>
</feature>
<dbReference type="GO" id="GO:0030127">
    <property type="term" value="C:COPII vesicle coat"/>
    <property type="evidence" value="ECO:0007669"/>
    <property type="project" value="InterPro"/>
</dbReference>
<dbReference type="PANTHER" id="PTHR13803:SF4">
    <property type="entry name" value="SECRETORY 24CD, ISOFORM C"/>
    <property type="match status" value="1"/>
</dbReference>
<dbReference type="GO" id="GO:0008270">
    <property type="term" value="F:zinc ion binding"/>
    <property type="evidence" value="ECO:0007669"/>
    <property type="project" value="InterPro"/>
</dbReference>
<accession>A0A1I7UM58</accession>
<feature type="compositionally biased region" description="Pro residues" evidence="2">
    <location>
        <begin position="82"/>
        <end position="93"/>
    </location>
</feature>
<evidence type="ECO:0000256" key="1">
    <source>
        <dbReference type="ARBA" id="ARBA00008334"/>
    </source>
</evidence>
<dbReference type="InterPro" id="IPR006896">
    <property type="entry name" value="Sec23/24_trunk_dom"/>
</dbReference>
<feature type="domain" description="Sec23/Sec24 trunk" evidence="4">
    <location>
        <begin position="500"/>
        <end position="741"/>
    </location>
</feature>
<dbReference type="Gene3D" id="3.40.50.410">
    <property type="entry name" value="von Willebrand factor, type A domain"/>
    <property type="match status" value="1"/>
</dbReference>
<dbReference type="GO" id="GO:0090110">
    <property type="term" value="P:COPII-coated vesicle cargo loading"/>
    <property type="evidence" value="ECO:0007669"/>
    <property type="project" value="TreeGrafter"/>
</dbReference>
<keyword evidence="5" id="KW-1185">Reference proteome</keyword>
<dbReference type="InterPro" id="IPR050550">
    <property type="entry name" value="SEC23_SEC24_subfamily"/>
</dbReference>
<evidence type="ECO:0000256" key="2">
    <source>
        <dbReference type="SAM" id="MobiDB-lite"/>
    </source>
</evidence>
<feature type="region of interest" description="Disordered" evidence="2">
    <location>
        <begin position="138"/>
        <end position="161"/>
    </location>
</feature>
<evidence type="ECO:0000259" key="4">
    <source>
        <dbReference type="Pfam" id="PF04811"/>
    </source>
</evidence>
<dbReference type="Gene3D" id="2.30.30.380">
    <property type="entry name" value="Zn-finger domain of Sec23/24"/>
    <property type="match status" value="1"/>
</dbReference>
<dbReference type="Pfam" id="PF04810">
    <property type="entry name" value="zf-Sec23_Sec24"/>
    <property type="match status" value="1"/>
</dbReference>
<dbReference type="GO" id="GO:0070971">
    <property type="term" value="C:endoplasmic reticulum exit site"/>
    <property type="evidence" value="ECO:0007669"/>
    <property type="project" value="TreeGrafter"/>
</dbReference>
<sequence length="744" mass="80183">MNVDGVLNPSESRKFIVEHGSLATVNREVVGRSAEQPTPLNPQVPGLHSSNALQGPGVPGSHSTRPGITNFPGVPGAFPLGPQAPGPFQPGPGRPRAYTQGTGALGMPGCFPMVSQVPGSLPSGQGVPKYFPLAPGAPGLSGTPEGHPTAPQVSESFPPGSQIPGSFTPGQRVPGSFSVLPPPKYFGKPERHPTAQQVSESFPPGSQIPGSFRPGQRVSKSFTVLPPPKYFGKPEGFPTAQQVSESLPPGSQIPGSFTPGQRVSKSFTVLPPLKFFGKPEGHPTAPQVPGPFPPGTYPQGPGAPGIPQGYPGGPPQQRQHRLDPNIMPNAVQVIEDDDARAGIFPTGYRYAELPPLVSTFSFAQDQGNCNPKFMRSTLYTVPQTNDMLKASRIPLAVVISPFAALNEYEKEPPVVDLGSRGPIRCQRCKAYICPFMEFQDGGRSFRCPFCHANTPVEEDYFAHLDHTGKRTDIEMRPEPSLGAYDLVATKEYCKNGLTSKEPAFLFMIDVSYNALSNGMLPILCQNLEKVLRNLPRETGQLESSIRVGLATFDQSVHFLDISSTPPKMFTMSNVQEPFVPIVNGLLLPYNEALPGLRSALALIPKIFSQTKTKETILQPVVQAGLDALKCADRAGKLLVFTTVLPTYEAPGKLKTKNDRSFLGTDKEKNAFVPQEESYAKLGERCVKFGVTVDLFLFPNSFIDVATIGQLSAVTGGSIFKFQYFSAEKDGIRMLNELEKHVSKK</sequence>
<dbReference type="WBParaSite" id="Csp11.Scaffold630.g17350.t1">
    <property type="protein sequence ID" value="Csp11.Scaffold630.g17350.t1"/>
    <property type="gene ID" value="Csp11.Scaffold630.g17350"/>
</dbReference>
<dbReference type="eggNOG" id="KOG1984">
    <property type="taxonomic scope" value="Eukaryota"/>
</dbReference>
<dbReference type="Pfam" id="PF04811">
    <property type="entry name" value="Sec23_trunk"/>
    <property type="match status" value="1"/>
</dbReference>
<evidence type="ECO:0000313" key="5">
    <source>
        <dbReference type="Proteomes" id="UP000095282"/>
    </source>
</evidence>
<proteinExistence type="inferred from homology"/>
<dbReference type="SUPFAM" id="SSF82919">
    <property type="entry name" value="Zn-finger domain of Sec23/24"/>
    <property type="match status" value="1"/>
</dbReference>
<dbReference type="SUPFAM" id="SSF81995">
    <property type="entry name" value="beta-sandwich domain of Sec23/24"/>
    <property type="match status" value="1"/>
</dbReference>
<reference evidence="6" key="1">
    <citation type="submission" date="2016-11" db="UniProtKB">
        <authorList>
            <consortium name="WormBaseParasite"/>
        </authorList>
    </citation>
    <scope>IDENTIFICATION</scope>
</reference>
<dbReference type="GO" id="GO:0000149">
    <property type="term" value="F:SNARE binding"/>
    <property type="evidence" value="ECO:0007669"/>
    <property type="project" value="TreeGrafter"/>
</dbReference>
<evidence type="ECO:0000259" key="3">
    <source>
        <dbReference type="Pfam" id="PF04810"/>
    </source>
</evidence>
<dbReference type="GO" id="GO:0006886">
    <property type="term" value="P:intracellular protein transport"/>
    <property type="evidence" value="ECO:0007669"/>
    <property type="project" value="InterPro"/>
</dbReference>
<dbReference type="Proteomes" id="UP000095282">
    <property type="component" value="Unplaced"/>
</dbReference>
<dbReference type="Gene3D" id="2.60.40.1670">
    <property type="entry name" value="beta-sandwich domain of Sec23/24"/>
    <property type="match status" value="1"/>
</dbReference>
<dbReference type="AlphaFoldDB" id="A0A1I7UM58"/>
<dbReference type="PANTHER" id="PTHR13803">
    <property type="entry name" value="SEC24-RELATED PROTEIN"/>
    <property type="match status" value="1"/>
</dbReference>
<dbReference type="InterPro" id="IPR006895">
    <property type="entry name" value="Znf_Sec23_Sec24"/>
</dbReference>
<feature type="domain" description="Zinc finger Sec23/Sec24-type" evidence="3">
    <location>
        <begin position="422"/>
        <end position="460"/>
    </location>
</feature>
<dbReference type="InterPro" id="IPR036174">
    <property type="entry name" value="Znf_Sec23_Sec24_sf"/>
</dbReference>
<protein>
    <submittedName>
        <fullName evidence="6">Protein transport protein Sec24-like CEF</fullName>
    </submittedName>
</protein>
<dbReference type="SUPFAM" id="SSF53300">
    <property type="entry name" value="vWA-like"/>
    <property type="match status" value="1"/>
</dbReference>
<name>A0A1I7UM58_9PELO</name>
<comment type="similarity">
    <text evidence="1">Belongs to the SEC23/SEC24 family. SEC24 subfamily.</text>
</comment>
<feature type="region of interest" description="Disordered" evidence="2">
    <location>
        <begin position="32"/>
        <end position="98"/>
    </location>
</feature>
<organism evidence="5 6">
    <name type="scientific">Caenorhabditis tropicalis</name>
    <dbReference type="NCBI Taxonomy" id="1561998"/>
    <lineage>
        <taxon>Eukaryota</taxon>
        <taxon>Metazoa</taxon>
        <taxon>Ecdysozoa</taxon>
        <taxon>Nematoda</taxon>
        <taxon>Chromadorea</taxon>
        <taxon>Rhabditida</taxon>
        <taxon>Rhabditina</taxon>
        <taxon>Rhabditomorpha</taxon>
        <taxon>Rhabditoidea</taxon>
        <taxon>Rhabditidae</taxon>
        <taxon>Peloderinae</taxon>
        <taxon>Caenorhabditis</taxon>
    </lineage>
</organism>
<dbReference type="InterPro" id="IPR036465">
    <property type="entry name" value="vWFA_dom_sf"/>
</dbReference>
<dbReference type="STRING" id="1561998.A0A1I7UM58"/>